<keyword evidence="2" id="KW-1185">Reference proteome</keyword>
<dbReference type="Pfam" id="PF10604">
    <property type="entry name" value="Polyketide_cyc2"/>
    <property type="match status" value="1"/>
</dbReference>
<evidence type="ECO:0000313" key="1">
    <source>
        <dbReference type="EMBL" id="GIF82656.1"/>
    </source>
</evidence>
<name>A0A8J3JDZ3_9ACTN</name>
<sequence length="182" mass="19609">MIAIKGAGGGRVLVVTTSVTLGVDPVEVWPLLTNSRMDRAPRCPVFAVGTPRPVACALPDGVGGVGAQRECRATQGVVRQRITRWEPAEVLEFRMEQTDLAFARWVAGIDERFQLAPADGRTRLTRTTTVAMQGAFPALTAVAMSVGLKAVHRHVFGSWRRQCQNLSPMAGQPGSLANFRTA</sequence>
<gene>
    <name evidence="1" type="ORF">Cba03nite_40050</name>
</gene>
<proteinExistence type="predicted"/>
<dbReference type="Proteomes" id="UP000601223">
    <property type="component" value="Unassembled WGS sequence"/>
</dbReference>
<reference evidence="1 2" key="1">
    <citation type="submission" date="2021-01" db="EMBL/GenBank/DDBJ databases">
        <title>Whole genome shotgun sequence of Catellatospora bangladeshensis NBRC 107357.</title>
        <authorList>
            <person name="Komaki H."/>
            <person name="Tamura T."/>
        </authorList>
    </citation>
    <scope>NUCLEOTIDE SEQUENCE [LARGE SCALE GENOMIC DNA]</scope>
    <source>
        <strain evidence="1 2">NBRC 107357</strain>
    </source>
</reference>
<dbReference type="Gene3D" id="3.30.530.20">
    <property type="match status" value="1"/>
</dbReference>
<dbReference type="InterPro" id="IPR023393">
    <property type="entry name" value="START-like_dom_sf"/>
</dbReference>
<protein>
    <submittedName>
        <fullName evidence="1">Uncharacterized protein</fullName>
    </submittedName>
</protein>
<evidence type="ECO:0000313" key="2">
    <source>
        <dbReference type="Proteomes" id="UP000601223"/>
    </source>
</evidence>
<dbReference type="EMBL" id="BONF01000022">
    <property type="protein sequence ID" value="GIF82656.1"/>
    <property type="molecule type" value="Genomic_DNA"/>
</dbReference>
<dbReference type="InterPro" id="IPR019587">
    <property type="entry name" value="Polyketide_cyclase/dehydratase"/>
</dbReference>
<accession>A0A8J3JDZ3</accession>
<dbReference type="AlphaFoldDB" id="A0A8J3JDZ3"/>
<organism evidence="1 2">
    <name type="scientific">Catellatospora bangladeshensis</name>
    <dbReference type="NCBI Taxonomy" id="310355"/>
    <lineage>
        <taxon>Bacteria</taxon>
        <taxon>Bacillati</taxon>
        <taxon>Actinomycetota</taxon>
        <taxon>Actinomycetes</taxon>
        <taxon>Micromonosporales</taxon>
        <taxon>Micromonosporaceae</taxon>
        <taxon>Catellatospora</taxon>
    </lineage>
</organism>
<comment type="caution">
    <text evidence="1">The sequence shown here is derived from an EMBL/GenBank/DDBJ whole genome shotgun (WGS) entry which is preliminary data.</text>
</comment>
<dbReference type="SUPFAM" id="SSF55961">
    <property type="entry name" value="Bet v1-like"/>
    <property type="match status" value="1"/>
</dbReference>